<name>A0A914WP54_9BILA</name>
<reference evidence="3" key="1">
    <citation type="submission" date="2022-11" db="UniProtKB">
        <authorList>
            <consortium name="WormBaseParasite"/>
        </authorList>
    </citation>
    <scope>IDENTIFICATION</scope>
</reference>
<evidence type="ECO:0000313" key="2">
    <source>
        <dbReference type="Proteomes" id="UP000887566"/>
    </source>
</evidence>
<dbReference type="SUPFAM" id="SSF55486">
    <property type="entry name" value="Metalloproteases ('zincins'), catalytic domain"/>
    <property type="match status" value="1"/>
</dbReference>
<feature type="chain" id="PRO_5037892547" evidence="1">
    <location>
        <begin position="19"/>
        <end position="227"/>
    </location>
</feature>
<dbReference type="Gene3D" id="3.40.390.10">
    <property type="entry name" value="Collagenase (Catalytic Domain)"/>
    <property type="match status" value="1"/>
</dbReference>
<accession>A0A914WP54</accession>
<feature type="signal peptide" evidence="1">
    <location>
        <begin position="1"/>
        <end position="18"/>
    </location>
</feature>
<keyword evidence="2" id="KW-1185">Reference proteome</keyword>
<proteinExistence type="predicted"/>
<dbReference type="Proteomes" id="UP000887566">
    <property type="component" value="Unplaced"/>
</dbReference>
<dbReference type="AlphaFoldDB" id="A0A914WP54"/>
<dbReference type="WBParaSite" id="PSAMB.scaffold48size94686.g1013.t1">
    <property type="protein sequence ID" value="PSAMB.scaffold48size94686.g1013.t1"/>
    <property type="gene ID" value="PSAMB.scaffold48size94686.g1013"/>
</dbReference>
<evidence type="ECO:0000256" key="1">
    <source>
        <dbReference type="SAM" id="SignalP"/>
    </source>
</evidence>
<dbReference type="InterPro" id="IPR024079">
    <property type="entry name" value="MetalloPept_cat_dom_sf"/>
</dbReference>
<organism evidence="2 3">
    <name type="scientific">Plectus sambesii</name>
    <dbReference type="NCBI Taxonomy" id="2011161"/>
    <lineage>
        <taxon>Eukaryota</taxon>
        <taxon>Metazoa</taxon>
        <taxon>Ecdysozoa</taxon>
        <taxon>Nematoda</taxon>
        <taxon>Chromadorea</taxon>
        <taxon>Plectida</taxon>
        <taxon>Plectina</taxon>
        <taxon>Plectoidea</taxon>
        <taxon>Plectidae</taxon>
        <taxon>Plectus</taxon>
    </lineage>
</organism>
<evidence type="ECO:0000313" key="3">
    <source>
        <dbReference type="WBParaSite" id="PSAMB.scaffold48size94686.g1013.t1"/>
    </source>
</evidence>
<dbReference type="GO" id="GO:0008237">
    <property type="term" value="F:metallopeptidase activity"/>
    <property type="evidence" value="ECO:0007669"/>
    <property type="project" value="InterPro"/>
</dbReference>
<protein>
    <submittedName>
        <fullName evidence="3">Peptidase M13 N-terminal domain-containing protein</fullName>
    </submittedName>
</protein>
<keyword evidence="1" id="KW-0732">Signal</keyword>
<sequence>MAKLHLVFLLLSIRALLSAPLALTADASPGANFVSFLKNSFNTSVNPCENFYDYVCSSHSSSSDDEQLEQVFQKIVQSAKLDTKYPVVAKALLDYVDDCFKYFHDVSYSRRATVDYLRSFGFMPLLGETPPSDHNFMKSLMKLVFLSPVLQASKTVAIIGSPLSIDYAYLPRSNTIMIHAVPRSNFFFNLNDKKMGSFNASFIMEWMTYQLASLDAGRQGEYFIKQL</sequence>